<dbReference type="PROSITE" id="PS51257">
    <property type="entry name" value="PROKAR_LIPOPROTEIN"/>
    <property type="match status" value="1"/>
</dbReference>
<dbReference type="RefSeq" id="WP_035686515.1">
    <property type="nucleotide sequence ID" value="NZ_JPRL01000001.1"/>
</dbReference>
<accession>A0A085ZRV7</accession>
<keyword evidence="2" id="KW-1185">Reference proteome</keyword>
<dbReference type="eggNOG" id="ENOG5033A71">
    <property type="taxonomic scope" value="Bacteria"/>
</dbReference>
<evidence type="ECO:0000313" key="2">
    <source>
        <dbReference type="Proteomes" id="UP000028715"/>
    </source>
</evidence>
<evidence type="ECO:0008006" key="3">
    <source>
        <dbReference type="Google" id="ProtNLM"/>
    </source>
</evidence>
<gene>
    <name evidence="1" type="ORF">IW19_17395</name>
</gene>
<comment type="caution">
    <text evidence="1">The sequence shown here is derived from an EMBL/GenBank/DDBJ whole genome shotgun (WGS) entry which is preliminary data.</text>
</comment>
<organism evidence="1 2">
    <name type="scientific">Flavobacterium reichenbachii</name>
    <dbReference type="NCBI Taxonomy" id="362418"/>
    <lineage>
        <taxon>Bacteria</taxon>
        <taxon>Pseudomonadati</taxon>
        <taxon>Bacteroidota</taxon>
        <taxon>Flavobacteriia</taxon>
        <taxon>Flavobacteriales</taxon>
        <taxon>Flavobacteriaceae</taxon>
        <taxon>Flavobacterium</taxon>
    </lineage>
</organism>
<protein>
    <recommendedName>
        <fullName evidence="3">Lipocalin-like domain-containing protein</fullName>
    </recommendedName>
</protein>
<proteinExistence type="predicted"/>
<dbReference type="STRING" id="362418.IW19_17395"/>
<dbReference type="EMBL" id="JPRL01000001">
    <property type="protein sequence ID" value="KFF07171.1"/>
    <property type="molecule type" value="Genomic_DNA"/>
</dbReference>
<dbReference type="OrthoDB" id="1267442at2"/>
<name>A0A085ZRV7_9FLAO</name>
<evidence type="ECO:0000313" key="1">
    <source>
        <dbReference type="EMBL" id="KFF07171.1"/>
    </source>
</evidence>
<dbReference type="Proteomes" id="UP000028715">
    <property type="component" value="Unassembled WGS sequence"/>
</dbReference>
<sequence length="278" mass="32581">MKKIVLAFTILAFYSCNQSLEDKIVGKWNFESVNSKILDDPSLRYKNSNLNLSNLFGSSFFETNYLFLQKEKSFKGTLGAYSGVYTEGNWSLNDTDSVLSFTENRITKPFLKIHSVSDKELKFNIIGKDKVITQDMEFVFTKENQELNNSKFDYTQKQYNLWRKKPNEPEDIKEISKRVKQCLEYSITYLKYNQDQKKESVSLKEINFLPINFYDNGIELKDPDKIQKWENIFFSNVDALNGYEIIKQIIISDFSLPEGKSGLELNIYILEEIKNRIK</sequence>
<reference evidence="1 2" key="1">
    <citation type="submission" date="2014-07" db="EMBL/GenBank/DDBJ databases">
        <title>Genome of Flavobacterium reichenbachii LMG 25512.</title>
        <authorList>
            <person name="Stropko S.J."/>
            <person name="Pipes S.E."/>
            <person name="Newman J.D."/>
        </authorList>
    </citation>
    <scope>NUCLEOTIDE SEQUENCE [LARGE SCALE GENOMIC DNA]</scope>
    <source>
        <strain evidence="1 2">LMG 25512</strain>
    </source>
</reference>
<dbReference type="AlphaFoldDB" id="A0A085ZRV7"/>